<dbReference type="AlphaFoldDB" id="A0A0N4ZUV0"/>
<evidence type="ECO:0000313" key="3">
    <source>
        <dbReference type="WBParaSite" id="PTRK_0001236300.1"/>
    </source>
</evidence>
<accession>A0A0N4ZUV0</accession>
<evidence type="ECO:0000256" key="1">
    <source>
        <dbReference type="SAM" id="MobiDB-lite"/>
    </source>
</evidence>
<feature type="region of interest" description="Disordered" evidence="1">
    <location>
        <begin position="191"/>
        <end position="210"/>
    </location>
</feature>
<dbReference type="WBParaSite" id="PTRK_0001236300.1">
    <property type="protein sequence ID" value="PTRK_0001236300.1"/>
    <property type="gene ID" value="PTRK_0001236300"/>
</dbReference>
<evidence type="ECO:0000313" key="2">
    <source>
        <dbReference type="Proteomes" id="UP000038045"/>
    </source>
</evidence>
<organism evidence="2 3">
    <name type="scientific">Parastrongyloides trichosuri</name>
    <name type="common">Possum-specific nematode worm</name>
    <dbReference type="NCBI Taxonomy" id="131310"/>
    <lineage>
        <taxon>Eukaryota</taxon>
        <taxon>Metazoa</taxon>
        <taxon>Ecdysozoa</taxon>
        <taxon>Nematoda</taxon>
        <taxon>Chromadorea</taxon>
        <taxon>Rhabditida</taxon>
        <taxon>Tylenchina</taxon>
        <taxon>Panagrolaimomorpha</taxon>
        <taxon>Strongyloidoidea</taxon>
        <taxon>Strongyloididae</taxon>
        <taxon>Parastrongyloides</taxon>
    </lineage>
</organism>
<sequence length="226" mass="26453">MLEKSGIPNSRSLINHNQIYKNFFDSNAILKYKKLNEKSQNEFERLSNKFKLFVCSSMKAPDSISKSTETHTEMNARNWFQIKYIPEMHASSKVKDGNVLYEQIDPADHDVLSFDSEPTEFVHQSLMNYKLILNEVSPSELDYSRHQRFKDLLKLKKDKRKEKIQECSNGIHSQYSPYFITDIGKLHQDTTTHFDGKEEEQPKKRPKLEKVDDSVSGTFFKNLTSF</sequence>
<name>A0A0N4ZUV0_PARTI</name>
<proteinExistence type="predicted"/>
<reference evidence="3" key="1">
    <citation type="submission" date="2017-02" db="UniProtKB">
        <authorList>
            <consortium name="WormBaseParasite"/>
        </authorList>
    </citation>
    <scope>IDENTIFICATION</scope>
</reference>
<keyword evidence="2" id="KW-1185">Reference proteome</keyword>
<dbReference type="Proteomes" id="UP000038045">
    <property type="component" value="Unplaced"/>
</dbReference>
<protein>
    <submittedName>
        <fullName evidence="3">Protein TSSC4</fullName>
    </submittedName>
</protein>